<keyword evidence="1" id="KW-0614">Plasmid</keyword>
<proteinExistence type="predicted"/>
<reference evidence="2 4" key="2">
    <citation type="journal article" date="2017" name="J. Infect. Dis.">
        <title>An Analysis of the Epidemic of Klebsiella pneumoniae Carbapenemase-Producing K. pneumoniae: Convergence of Two Evolutionary Mechanisms Creates the Perfect Storm.</title>
        <authorList>
            <person name="Rojas L.J."/>
            <person name="Weinstock G.M."/>
            <person name="De La Cadena E."/>
            <person name="Diaz L."/>
            <person name="Rios R."/>
            <person name="Hanson B.M."/>
            <person name="Brown J.S."/>
            <person name="Vats P."/>
            <person name="Phillips D.S."/>
            <person name="Nguyen H."/>
            <person name="Hujer K.M."/>
            <person name="Correa A."/>
            <person name="Adams M.D."/>
            <person name="Perez F."/>
            <person name="Sodergren E."/>
            <person name="Narechania A."/>
            <person name="Planet P.J."/>
            <person name="Villegas M.V."/>
            <person name="Bonomo R.A."/>
            <person name="Arias C.A."/>
        </authorList>
    </citation>
    <scope>NUCLEOTIDE SEQUENCE [LARGE SCALE GENOMIC DNA]</scope>
    <source>
        <strain evidence="2 4">COL-Kpn30</strain>
    </source>
</reference>
<dbReference type="GeneID" id="57431551"/>
<dbReference type="AlphaFoldDB" id="A0A0J4PBB3"/>
<evidence type="ECO:0000313" key="2">
    <source>
        <dbReference type="EMBL" id="PLE24847.1"/>
    </source>
</evidence>
<dbReference type="Proteomes" id="UP000234439">
    <property type="component" value="Unassembled WGS sequence"/>
</dbReference>
<evidence type="ECO:0000313" key="4">
    <source>
        <dbReference type="Proteomes" id="UP000234439"/>
    </source>
</evidence>
<sequence length="104" mass="12110">MGTPTFSSFNDVVRELEDVYGHQELWLYSGLNEDSPIETARRRQKWRSPKILKRNGRMVAEQSGQPDFWVLTGDYHLPQSEHSAPPWKACLINKVFKVYCSLHC</sequence>
<dbReference type="RefSeq" id="WP_053389906.1">
    <property type="nucleotide sequence ID" value="NC_013950.1"/>
</dbReference>
<dbReference type="PATRIC" id="fig|573.1640.peg.5534"/>
<reference evidence="1" key="1">
    <citation type="journal article" date="2015" name="Front. Microbiol.">
        <title>Complete sequences of KPC-2-encoding plasmid p628-KPC and CTX-M-55-encoding p628-CTXM coexisted in Klebsiella pneumoniae.</title>
        <authorList>
            <person name="Wang L."/>
            <person name="Fang H."/>
            <person name="Feng J."/>
            <person name="Yin Z."/>
            <person name="Xie X."/>
            <person name="Zhu X."/>
            <person name="Wang J."/>
            <person name="Chen W."/>
            <person name="Yang R."/>
            <person name="Du H."/>
            <person name="Zhou D."/>
        </authorList>
    </citation>
    <scope>NUCLEOTIDE SEQUENCE</scope>
    <source>
        <strain evidence="1">628</strain>
        <plasmid evidence="1">p628-KPC</plasmid>
    </source>
</reference>
<organism evidence="1">
    <name type="scientific">Klebsiella pneumoniae</name>
    <dbReference type="NCBI Taxonomy" id="573"/>
    <lineage>
        <taxon>Bacteria</taxon>
        <taxon>Pseudomonadati</taxon>
        <taxon>Pseudomonadota</taxon>
        <taxon>Gammaproteobacteria</taxon>
        <taxon>Enterobacterales</taxon>
        <taxon>Enterobacteriaceae</taxon>
        <taxon>Klebsiella/Raoultella group</taxon>
        <taxon>Klebsiella</taxon>
        <taxon>Klebsiella pneumoniae complex</taxon>
    </lineage>
</organism>
<dbReference type="EMBL" id="SMTN01000058">
    <property type="protein sequence ID" value="TDJ92185.1"/>
    <property type="molecule type" value="Genomic_DNA"/>
</dbReference>
<protein>
    <submittedName>
        <fullName evidence="1">Uncharacterized protein</fullName>
    </submittedName>
</protein>
<gene>
    <name evidence="2" type="ORF">B6I68_25635</name>
    <name evidence="3" type="ORF">E1814_27040</name>
    <name evidence="1" type="ORF">p628KPC_044</name>
</gene>
<geneLocation type="plasmid" evidence="1">
    <name>p628-KPC</name>
</geneLocation>
<dbReference type="EMBL" id="KP987218">
    <property type="protein sequence ID" value="ALA09000.1"/>
    <property type="molecule type" value="Genomic_DNA"/>
</dbReference>
<name>A0A0J4PBB3_KLEPN</name>
<dbReference type="EMBL" id="NCMJ01000151">
    <property type="protein sequence ID" value="PLE24847.1"/>
    <property type="molecule type" value="Genomic_DNA"/>
</dbReference>
<reference evidence="3 5" key="3">
    <citation type="submission" date="2019-03" db="EMBL/GenBank/DDBJ databases">
        <title>Multidrug-Resistant Klebsiella pneumoniae Clinical Bloodstream Isolates in Shanghai, China.</title>
        <authorList>
            <person name="Wang S."/>
        </authorList>
    </citation>
    <scope>NUCLEOTIDE SEQUENCE [LARGE SCALE GENOMIC DNA]</scope>
    <source>
        <strain evidence="3 5">RJ1071</strain>
    </source>
</reference>
<dbReference type="Proteomes" id="UP000294951">
    <property type="component" value="Unassembled WGS sequence"/>
</dbReference>
<evidence type="ECO:0000313" key="1">
    <source>
        <dbReference type="EMBL" id="ALA09000.1"/>
    </source>
</evidence>
<evidence type="ECO:0000313" key="5">
    <source>
        <dbReference type="Proteomes" id="UP000294951"/>
    </source>
</evidence>
<accession>A0A0J4PBB3</accession>
<evidence type="ECO:0000313" key="3">
    <source>
        <dbReference type="EMBL" id="TDJ92185.1"/>
    </source>
</evidence>